<dbReference type="OrthoDB" id="9811975at2"/>
<accession>A0A561R8V1</accession>
<feature type="transmembrane region" description="Helical" evidence="8">
    <location>
        <begin position="21"/>
        <end position="45"/>
    </location>
</feature>
<comment type="similarity">
    <text evidence="2">Belongs to the binding-protein-dependent transport system permease family. FecCD subfamily.</text>
</comment>
<feature type="transmembrane region" description="Helical" evidence="8">
    <location>
        <begin position="72"/>
        <end position="92"/>
    </location>
</feature>
<feature type="transmembrane region" description="Helical" evidence="8">
    <location>
        <begin position="294"/>
        <end position="316"/>
    </location>
</feature>
<proteinExistence type="inferred from homology"/>
<reference evidence="9 10" key="1">
    <citation type="submission" date="2019-06" db="EMBL/GenBank/DDBJ databases">
        <title>Sorghum-associated microbial communities from plants grown in Nebraska, USA.</title>
        <authorList>
            <person name="Schachtman D."/>
        </authorList>
    </citation>
    <scope>NUCLEOTIDE SEQUENCE [LARGE SCALE GENOMIC DNA]</scope>
    <source>
        <strain evidence="9 10">1225</strain>
    </source>
</reference>
<dbReference type="FunFam" id="1.10.3470.10:FF:000001">
    <property type="entry name" value="Vitamin B12 ABC transporter permease BtuC"/>
    <property type="match status" value="1"/>
</dbReference>
<dbReference type="InterPro" id="IPR000522">
    <property type="entry name" value="ABC_transptr_permease_BtuC"/>
</dbReference>
<name>A0A561R8V1_9HYPH</name>
<evidence type="ECO:0000256" key="1">
    <source>
        <dbReference type="ARBA" id="ARBA00004651"/>
    </source>
</evidence>
<dbReference type="InterPro" id="IPR037294">
    <property type="entry name" value="ABC_BtuC-like"/>
</dbReference>
<keyword evidence="10" id="KW-1185">Reference proteome</keyword>
<evidence type="ECO:0000256" key="3">
    <source>
        <dbReference type="ARBA" id="ARBA00022448"/>
    </source>
</evidence>
<comment type="caution">
    <text evidence="9">The sequence shown here is derived from an EMBL/GenBank/DDBJ whole genome shotgun (WGS) entry which is preliminary data.</text>
</comment>
<evidence type="ECO:0000256" key="8">
    <source>
        <dbReference type="SAM" id="Phobius"/>
    </source>
</evidence>
<dbReference type="GO" id="GO:0005886">
    <property type="term" value="C:plasma membrane"/>
    <property type="evidence" value="ECO:0007669"/>
    <property type="project" value="UniProtKB-SubCell"/>
</dbReference>
<gene>
    <name evidence="9" type="ORF">FHW37_101847</name>
</gene>
<evidence type="ECO:0000313" key="9">
    <source>
        <dbReference type="EMBL" id="TWF59043.1"/>
    </source>
</evidence>
<evidence type="ECO:0000256" key="7">
    <source>
        <dbReference type="ARBA" id="ARBA00023136"/>
    </source>
</evidence>
<dbReference type="EMBL" id="VIWP01000001">
    <property type="protein sequence ID" value="TWF59043.1"/>
    <property type="molecule type" value="Genomic_DNA"/>
</dbReference>
<sequence length="345" mass="34480">MTAASIRHKQPGLSASGRASLAFVCTSSLLVALAILHIGIGARFIGPQTVVSALLSYDPTNFAHKIVVDLRLLRLLSGIVVGAALGSAGALLQSVARNPLGEPHILGLNAGAALAVVLATALGGTWLAGPLGRPLVASIGAATVFCLVIAMASAGRSGLTPIKATLCGIAFSAFASSLTAAVLILDEQTLMDLRIWLAGDLAGLTYPAFGYAAGAVALGMGASLLLAPYLNVLAMGDKVAAGLGVRVVLVRTGGLICAALLSGAAVSLAGPVGFIGLVVPHILRPIVGNDMRILLPLSAIGGAALLLAADIAARMIVAPQELATGVMTAIAGAPVFIYLASRSLR</sequence>
<evidence type="ECO:0000256" key="4">
    <source>
        <dbReference type="ARBA" id="ARBA00022475"/>
    </source>
</evidence>
<feature type="transmembrane region" description="Helical" evidence="8">
    <location>
        <begin position="104"/>
        <end position="129"/>
    </location>
</feature>
<keyword evidence="3" id="KW-0813">Transport</keyword>
<feature type="transmembrane region" description="Helical" evidence="8">
    <location>
        <begin position="205"/>
        <end position="227"/>
    </location>
</feature>
<dbReference type="GO" id="GO:0022857">
    <property type="term" value="F:transmembrane transporter activity"/>
    <property type="evidence" value="ECO:0007669"/>
    <property type="project" value="InterPro"/>
</dbReference>
<keyword evidence="6 8" id="KW-1133">Transmembrane helix</keyword>
<keyword evidence="4" id="KW-1003">Cell membrane</keyword>
<feature type="transmembrane region" description="Helical" evidence="8">
    <location>
        <begin position="166"/>
        <end position="185"/>
    </location>
</feature>
<dbReference type="Pfam" id="PF01032">
    <property type="entry name" value="FecCD"/>
    <property type="match status" value="1"/>
</dbReference>
<comment type="subcellular location">
    <subcellularLocation>
        <location evidence="1">Cell membrane</location>
        <topology evidence="1">Multi-pass membrane protein</topology>
    </subcellularLocation>
</comment>
<keyword evidence="7 8" id="KW-0472">Membrane</keyword>
<dbReference type="SUPFAM" id="SSF81345">
    <property type="entry name" value="ABC transporter involved in vitamin B12 uptake, BtuC"/>
    <property type="match status" value="1"/>
</dbReference>
<keyword evidence="5 8" id="KW-0812">Transmembrane</keyword>
<dbReference type="CDD" id="cd06550">
    <property type="entry name" value="TM_ABC_iron-siderophores_like"/>
    <property type="match status" value="1"/>
</dbReference>
<evidence type="ECO:0000313" key="10">
    <source>
        <dbReference type="Proteomes" id="UP000320653"/>
    </source>
</evidence>
<evidence type="ECO:0000256" key="5">
    <source>
        <dbReference type="ARBA" id="ARBA00022692"/>
    </source>
</evidence>
<feature type="transmembrane region" description="Helical" evidence="8">
    <location>
        <begin position="135"/>
        <end position="154"/>
    </location>
</feature>
<dbReference type="PANTHER" id="PTHR30472:SF1">
    <property type="entry name" value="FE(3+) DICITRATE TRANSPORT SYSTEM PERMEASE PROTEIN FECC-RELATED"/>
    <property type="match status" value="1"/>
</dbReference>
<evidence type="ECO:0000256" key="2">
    <source>
        <dbReference type="ARBA" id="ARBA00007935"/>
    </source>
</evidence>
<dbReference type="Proteomes" id="UP000320653">
    <property type="component" value="Unassembled WGS sequence"/>
</dbReference>
<feature type="transmembrane region" description="Helical" evidence="8">
    <location>
        <begin position="322"/>
        <end position="340"/>
    </location>
</feature>
<evidence type="ECO:0000256" key="6">
    <source>
        <dbReference type="ARBA" id="ARBA00022989"/>
    </source>
</evidence>
<dbReference type="GO" id="GO:0033214">
    <property type="term" value="P:siderophore-iron import into cell"/>
    <property type="evidence" value="ECO:0007669"/>
    <property type="project" value="TreeGrafter"/>
</dbReference>
<dbReference type="AlphaFoldDB" id="A0A561R8V1"/>
<dbReference type="Gene3D" id="1.10.3470.10">
    <property type="entry name" value="ABC transporter involved in vitamin B12 uptake, BtuC"/>
    <property type="match status" value="1"/>
</dbReference>
<organism evidence="9 10">
    <name type="scientific">Neorhizobium alkalisoli</name>
    <dbReference type="NCBI Taxonomy" id="528178"/>
    <lineage>
        <taxon>Bacteria</taxon>
        <taxon>Pseudomonadati</taxon>
        <taxon>Pseudomonadota</taxon>
        <taxon>Alphaproteobacteria</taxon>
        <taxon>Hyphomicrobiales</taxon>
        <taxon>Rhizobiaceae</taxon>
        <taxon>Rhizobium/Agrobacterium group</taxon>
        <taxon>Neorhizobium</taxon>
    </lineage>
</organism>
<dbReference type="RefSeq" id="WP_145632897.1">
    <property type="nucleotide sequence ID" value="NZ_VIWP01000001.1"/>
</dbReference>
<protein>
    <submittedName>
        <fullName evidence="9">Iron complex transport system permease protein</fullName>
    </submittedName>
</protein>
<dbReference type="PANTHER" id="PTHR30472">
    <property type="entry name" value="FERRIC ENTEROBACTIN TRANSPORT SYSTEM PERMEASE PROTEIN"/>
    <property type="match status" value="1"/>
</dbReference>